<gene>
    <name evidence="3" type="primary">ureD</name>
    <name evidence="4" type="ORF">KY465_02905</name>
</gene>
<comment type="function">
    <text evidence="3">Required for maturation of urease via the functional incorporation of the urease nickel metallocenter.</text>
</comment>
<dbReference type="EMBL" id="JAHWQX010000001">
    <property type="protein sequence ID" value="MBW3096226.1"/>
    <property type="molecule type" value="Genomic_DNA"/>
</dbReference>
<dbReference type="Pfam" id="PF01774">
    <property type="entry name" value="UreD"/>
    <property type="match status" value="1"/>
</dbReference>
<evidence type="ECO:0000256" key="1">
    <source>
        <dbReference type="ARBA" id="ARBA00007177"/>
    </source>
</evidence>
<comment type="caution">
    <text evidence="4">The sequence shown here is derived from an EMBL/GenBank/DDBJ whole genome shotgun (WGS) entry which is preliminary data.</text>
</comment>
<keyword evidence="5" id="KW-1185">Reference proteome</keyword>
<dbReference type="RefSeq" id="WP_219158247.1">
    <property type="nucleotide sequence ID" value="NZ_JAHWQX010000001.1"/>
</dbReference>
<dbReference type="PANTHER" id="PTHR33643:SF1">
    <property type="entry name" value="UREASE ACCESSORY PROTEIN D"/>
    <property type="match status" value="1"/>
</dbReference>
<keyword evidence="2 3" id="KW-0143">Chaperone</keyword>
<dbReference type="HAMAP" id="MF_01384">
    <property type="entry name" value="UreD"/>
    <property type="match status" value="1"/>
</dbReference>
<protein>
    <recommendedName>
        <fullName evidence="3">Urease accessory protein UreD</fullName>
    </recommendedName>
</protein>
<dbReference type="InterPro" id="IPR002669">
    <property type="entry name" value="UreD"/>
</dbReference>
<evidence type="ECO:0000256" key="2">
    <source>
        <dbReference type="ARBA" id="ARBA00023186"/>
    </source>
</evidence>
<dbReference type="PANTHER" id="PTHR33643">
    <property type="entry name" value="UREASE ACCESSORY PROTEIN D"/>
    <property type="match status" value="1"/>
</dbReference>
<comment type="subunit">
    <text evidence="3">UreD, UreF and UreG form a complex that acts as a GTP-hydrolysis-dependent molecular chaperone, activating the urease apoprotein by helping to assemble the nickel containing metallocenter of UreC. The UreE protein probably delivers the nickel.</text>
</comment>
<name>A0ABS6WJV8_9HYPH</name>
<keyword evidence="3" id="KW-0996">Nickel insertion</keyword>
<accession>A0ABS6WJV8</accession>
<reference evidence="4" key="1">
    <citation type="submission" date="2021-07" db="EMBL/GenBank/DDBJ databases">
        <title>Pseudohoeflea marina sp. nov. a polyhydroxyalcanoate-producing bacterium.</title>
        <authorList>
            <person name="Zheng W."/>
            <person name="Yu S."/>
            <person name="Huang Y."/>
        </authorList>
    </citation>
    <scope>NUCLEOTIDE SEQUENCE</scope>
    <source>
        <strain evidence="4">DP4N28-3</strain>
    </source>
</reference>
<comment type="subcellular location">
    <subcellularLocation>
        <location evidence="3">Cytoplasm</location>
    </subcellularLocation>
</comment>
<sequence>MQRSTGRGRLSVKADASGRTRLCELFQEGSARIRTPNSHSGAHMQAVLLNTSGGMTGGDSLDWHVEAQQATHLSVATQTAERLYRTTADTARLDIRLEAAQQSALHWLAQETILFNEGGLQRTISAHLAADAELLICEPVIYGRAAMGETVTRGTLRDDWRIYRDGRLIHAEAFRLDGAIAARLDHAAIAGGARAAATVALFSMRGEGLMDQVRAIIGPAGGASHLHGKLLCRLLAPDALALRKRLIPLLSALRGGHALPRCWHC</sequence>
<keyword evidence="3" id="KW-0963">Cytoplasm</keyword>
<evidence type="ECO:0000256" key="3">
    <source>
        <dbReference type="HAMAP-Rule" id="MF_01384"/>
    </source>
</evidence>
<comment type="similarity">
    <text evidence="1 3">Belongs to the UreD family.</text>
</comment>
<dbReference type="Proteomes" id="UP001430804">
    <property type="component" value="Unassembled WGS sequence"/>
</dbReference>
<evidence type="ECO:0000313" key="5">
    <source>
        <dbReference type="Proteomes" id="UP001430804"/>
    </source>
</evidence>
<proteinExistence type="inferred from homology"/>
<evidence type="ECO:0000313" key="4">
    <source>
        <dbReference type="EMBL" id="MBW3096226.1"/>
    </source>
</evidence>
<organism evidence="4 5">
    <name type="scientific">Pseudohoeflea coraliihabitans</name>
    <dbReference type="NCBI Taxonomy" id="2860393"/>
    <lineage>
        <taxon>Bacteria</taxon>
        <taxon>Pseudomonadati</taxon>
        <taxon>Pseudomonadota</taxon>
        <taxon>Alphaproteobacteria</taxon>
        <taxon>Hyphomicrobiales</taxon>
        <taxon>Rhizobiaceae</taxon>
        <taxon>Pseudohoeflea</taxon>
    </lineage>
</organism>